<dbReference type="Pfam" id="PF01636">
    <property type="entry name" value="APH"/>
    <property type="match status" value="2"/>
</dbReference>
<comment type="caution">
    <text evidence="2">The sequence shown here is derived from an EMBL/GenBank/DDBJ whole genome shotgun (WGS) entry which is preliminary data.</text>
</comment>
<keyword evidence="2" id="KW-0808">Transferase</keyword>
<dbReference type="RefSeq" id="WP_184948534.1">
    <property type="nucleotide sequence ID" value="NZ_BAAAWZ010000001.1"/>
</dbReference>
<dbReference type="AlphaFoldDB" id="A0A841DEC9"/>
<dbReference type="InterPro" id="IPR051678">
    <property type="entry name" value="AGP_Transferase"/>
</dbReference>
<dbReference type="Gene3D" id="3.90.1200.10">
    <property type="match status" value="1"/>
</dbReference>
<protein>
    <submittedName>
        <fullName evidence="2">Aminoglycoside phosphotransferase (APT) family kinase protein</fullName>
    </submittedName>
</protein>
<dbReference type="GO" id="GO:0016301">
    <property type="term" value="F:kinase activity"/>
    <property type="evidence" value="ECO:0007669"/>
    <property type="project" value="UniProtKB-KW"/>
</dbReference>
<proteinExistence type="predicted"/>
<dbReference type="EMBL" id="JACHJJ010000040">
    <property type="protein sequence ID" value="MBB5967829.1"/>
    <property type="molecule type" value="Genomic_DNA"/>
</dbReference>
<dbReference type="SUPFAM" id="SSF56112">
    <property type="entry name" value="Protein kinase-like (PK-like)"/>
    <property type="match status" value="1"/>
</dbReference>
<dbReference type="InterPro" id="IPR011009">
    <property type="entry name" value="Kinase-like_dom_sf"/>
</dbReference>
<accession>A0A841DEC9</accession>
<keyword evidence="3" id="KW-1185">Reference proteome</keyword>
<evidence type="ECO:0000259" key="1">
    <source>
        <dbReference type="Pfam" id="PF01636"/>
    </source>
</evidence>
<dbReference type="PANTHER" id="PTHR21310">
    <property type="entry name" value="AMINOGLYCOSIDE PHOSPHOTRANSFERASE-RELATED-RELATED"/>
    <property type="match status" value="1"/>
</dbReference>
<dbReference type="PANTHER" id="PTHR21310:SF40">
    <property type="entry name" value="AMINOGLYCOSIDE PHOSPHOTRANSFERASE DOMAIN-CONTAINING PROTEIN-RELATED"/>
    <property type="match status" value="1"/>
</dbReference>
<name>A0A841DEC9_PLAVE</name>
<evidence type="ECO:0000313" key="2">
    <source>
        <dbReference type="EMBL" id="MBB5967829.1"/>
    </source>
</evidence>
<evidence type="ECO:0000313" key="3">
    <source>
        <dbReference type="Proteomes" id="UP000562352"/>
    </source>
</evidence>
<feature type="domain" description="Aminoglycoside phosphotransferase" evidence="1">
    <location>
        <begin position="114"/>
        <end position="181"/>
    </location>
</feature>
<reference evidence="2 3" key="1">
    <citation type="submission" date="2020-08" db="EMBL/GenBank/DDBJ databases">
        <title>Genomic Encyclopedia of Type Strains, Phase III (KMG-III): the genomes of soil and plant-associated and newly described type strains.</title>
        <authorList>
            <person name="Whitman W."/>
        </authorList>
    </citation>
    <scope>NUCLEOTIDE SEQUENCE [LARGE SCALE GENOMIC DNA]</scope>
    <source>
        <strain evidence="2 3">CECT 3303</strain>
    </source>
</reference>
<keyword evidence="2" id="KW-0418">Kinase</keyword>
<organism evidence="2 3">
    <name type="scientific">Planomonospora venezuelensis</name>
    <dbReference type="NCBI Taxonomy" id="1999"/>
    <lineage>
        <taxon>Bacteria</taxon>
        <taxon>Bacillati</taxon>
        <taxon>Actinomycetota</taxon>
        <taxon>Actinomycetes</taxon>
        <taxon>Streptosporangiales</taxon>
        <taxon>Streptosporangiaceae</taxon>
        <taxon>Planomonospora</taxon>
    </lineage>
</organism>
<sequence length="221" mass="23473">MDVGPLIAAGQDCEILDAGPGRVVRRSRDGRDLEREAAVMRHARRHGFPAPEVFDAEGPAILMERVDGPNLLAELVRAPEDAPRRVRVLAALLRDLAGVRAPGWLQAAPGCPGNRLLHRDLHPANVILTADGPRVVDWADAARGAAGADVACTWLLLATVPAGPLLGEHRAAALAAFLEDADAAAARPYLRIMADRRRADRNTTDAEKAGIAAFLAEHAPS</sequence>
<dbReference type="InterPro" id="IPR002575">
    <property type="entry name" value="Aminoglycoside_PTrfase"/>
</dbReference>
<feature type="domain" description="Aminoglycoside phosphotransferase" evidence="1">
    <location>
        <begin position="21"/>
        <end position="101"/>
    </location>
</feature>
<dbReference type="Proteomes" id="UP000562352">
    <property type="component" value="Unassembled WGS sequence"/>
</dbReference>
<gene>
    <name evidence="2" type="ORF">FHS22_007143</name>
</gene>